<evidence type="ECO:0000256" key="7">
    <source>
        <dbReference type="ARBA" id="ARBA00022695"/>
    </source>
</evidence>
<dbReference type="InterPro" id="IPR000198">
    <property type="entry name" value="RhoGAP_dom"/>
</dbReference>
<comment type="similarity">
    <text evidence="3">Belongs to the CMP-NeuNAc synthase family.</text>
</comment>
<dbReference type="SMART" id="SM00324">
    <property type="entry name" value="RhoGAP"/>
    <property type="match status" value="1"/>
</dbReference>
<dbReference type="Gene3D" id="3.40.50.1000">
    <property type="entry name" value="HAD superfamily/HAD-like"/>
    <property type="match status" value="1"/>
</dbReference>
<protein>
    <recommendedName>
        <fullName evidence="4">N-acylneuraminate cytidylyltransferase</fullName>
        <ecNumber evidence="4">2.7.7.43</ecNumber>
    </recommendedName>
</protein>
<dbReference type="Gene3D" id="1.10.555.10">
    <property type="entry name" value="Rho GTPase activation protein"/>
    <property type="match status" value="1"/>
</dbReference>
<keyword evidence="6" id="KW-0597">Phosphoprotein</keyword>
<dbReference type="GO" id="GO:0008781">
    <property type="term" value="F:N-acylneuraminate cytidylyltransferase activity"/>
    <property type="evidence" value="ECO:0007669"/>
    <property type="project" value="UniProtKB-EC"/>
</dbReference>
<gene>
    <name evidence="10" type="ORF">R3I93_019587</name>
</gene>
<evidence type="ECO:0000256" key="8">
    <source>
        <dbReference type="SAM" id="MobiDB-lite"/>
    </source>
</evidence>
<dbReference type="GO" id="GO:0007165">
    <property type="term" value="P:signal transduction"/>
    <property type="evidence" value="ECO:0007669"/>
    <property type="project" value="InterPro"/>
</dbReference>
<dbReference type="CDD" id="cd02513">
    <property type="entry name" value="CMP-NeuAc_Synthase"/>
    <property type="match status" value="1"/>
</dbReference>
<dbReference type="GO" id="GO:0005096">
    <property type="term" value="F:GTPase activator activity"/>
    <property type="evidence" value="ECO:0007669"/>
    <property type="project" value="UniProtKB-KW"/>
</dbReference>
<dbReference type="AlphaFoldDB" id="A0AAN9CAN4"/>
<dbReference type="FunFam" id="3.40.50.1000:FF:000082">
    <property type="entry name" value="N-acylneuraminate cytidylyltransferase A"/>
    <property type="match status" value="1"/>
</dbReference>
<dbReference type="EMBL" id="JAYKXH010000021">
    <property type="protein sequence ID" value="KAK7129990.1"/>
    <property type="molecule type" value="Genomic_DNA"/>
</dbReference>
<evidence type="ECO:0000256" key="3">
    <source>
        <dbReference type="ARBA" id="ARBA00010726"/>
    </source>
</evidence>
<dbReference type="Pfam" id="PF02348">
    <property type="entry name" value="CTP_transf_3"/>
    <property type="match status" value="1"/>
</dbReference>
<dbReference type="Gene3D" id="3.90.550.10">
    <property type="entry name" value="Spore Coat Polysaccharide Biosynthesis Protein SpsA, Chain A"/>
    <property type="match status" value="2"/>
</dbReference>
<organism evidence="10 11">
    <name type="scientific">Phoxinus phoxinus</name>
    <name type="common">Eurasian minnow</name>
    <dbReference type="NCBI Taxonomy" id="58324"/>
    <lineage>
        <taxon>Eukaryota</taxon>
        <taxon>Metazoa</taxon>
        <taxon>Chordata</taxon>
        <taxon>Craniata</taxon>
        <taxon>Vertebrata</taxon>
        <taxon>Euteleostomi</taxon>
        <taxon>Actinopterygii</taxon>
        <taxon>Neopterygii</taxon>
        <taxon>Teleostei</taxon>
        <taxon>Ostariophysi</taxon>
        <taxon>Cypriniformes</taxon>
        <taxon>Leuciscidae</taxon>
        <taxon>Phoxininae</taxon>
        <taxon>Phoxinus</taxon>
    </lineage>
</organism>
<evidence type="ECO:0000259" key="9">
    <source>
        <dbReference type="PROSITE" id="PS50238"/>
    </source>
</evidence>
<dbReference type="InterPro" id="IPR023214">
    <property type="entry name" value="HAD_sf"/>
</dbReference>
<comment type="caution">
    <text evidence="10">The sequence shown here is derived from an EMBL/GenBank/DDBJ whole genome shotgun (WGS) entry which is preliminary data.</text>
</comment>
<dbReference type="PANTHER" id="PTHR21485:SF3">
    <property type="entry name" value="N-ACYLNEURAMINATE CYTIDYLYLTRANSFERASE"/>
    <property type="match status" value="1"/>
</dbReference>
<keyword evidence="7" id="KW-0548">Nucleotidyltransferase</keyword>
<dbReference type="InterPro" id="IPR029044">
    <property type="entry name" value="Nucleotide-diphossugar_trans"/>
</dbReference>
<proteinExistence type="inferred from homology"/>
<evidence type="ECO:0000256" key="2">
    <source>
        <dbReference type="ARBA" id="ARBA00005141"/>
    </source>
</evidence>
<dbReference type="PROSITE" id="PS50238">
    <property type="entry name" value="RHOGAP"/>
    <property type="match status" value="1"/>
</dbReference>
<dbReference type="EC" id="2.7.7.43" evidence="4"/>
<accession>A0AAN9CAN4</accession>
<dbReference type="Proteomes" id="UP001364617">
    <property type="component" value="Unassembled WGS sequence"/>
</dbReference>
<dbReference type="InterPro" id="IPR003329">
    <property type="entry name" value="Cytidylyl_trans"/>
</dbReference>
<dbReference type="InterPro" id="IPR050793">
    <property type="entry name" value="CMP-NeuNAc_synthase"/>
</dbReference>
<evidence type="ECO:0000256" key="6">
    <source>
        <dbReference type="ARBA" id="ARBA00022553"/>
    </source>
</evidence>
<feature type="domain" description="Rho-GAP" evidence="9">
    <location>
        <begin position="177"/>
        <end position="366"/>
    </location>
</feature>
<keyword evidence="11" id="KW-1185">Reference proteome</keyword>
<dbReference type="FunFam" id="1.10.555.10:FF:000001">
    <property type="entry name" value="Rho GTPase activating protein 44"/>
    <property type="match status" value="1"/>
</dbReference>
<evidence type="ECO:0000256" key="1">
    <source>
        <dbReference type="ARBA" id="ARBA00001862"/>
    </source>
</evidence>
<comment type="pathway">
    <text evidence="2">Amino-sugar metabolism; N-acetylneuraminate metabolism.</text>
</comment>
<comment type="catalytic activity">
    <reaction evidence="1">
        <text>an N-acylneuraminate + CTP = a CMP-N-acyl-beta-neuraminate + diphosphate</text>
        <dbReference type="Rhea" id="RHEA:11344"/>
        <dbReference type="ChEBI" id="CHEBI:33019"/>
        <dbReference type="ChEBI" id="CHEBI:37563"/>
        <dbReference type="ChEBI" id="CHEBI:60073"/>
        <dbReference type="ChEBI" id="CHEBI:68671"/>
        <dbReference type="EC" id="2.7.7.43"/>
    </reaction>
</comment>
<evidence type="ECO:0000256" key="5">
    <source>
        <dbReference type="ARBA" id="ARBA00022468"/>
    </source>
</evidence>
<evidence type="ECO:0000256" key="4">
    <source>
        <dbReference type="ARBA" id="ARBA00012491"/>
    </source>
</evidence>
<keyword evidence="5" id="KW-0343">GTPase activation</keyword>
<keyword evidence="7" id="KW-0808">Transferase</keyword>
<dbReference type="SUPFAM" id="SSF48350">
    <property type="entry name" value="GTPase activation domain, GAP"/>
    <property type="match status" value="1"/>
</dbReference>
<evidence type="ECO:0000313" key="11">
    <source>
        <dbReference type="Proteomes" id="UP001364617"/>
    </source>
</evidence>
<feature type="region of interest" description="Disordered" evidence="8">
    <location>
        <begin position="1"/>
        <end position="21"/>
    </location>
</feature>
<dbReference type="SUPFAM" id="SSF53448">
    <property type="entry name" value="Nucleotide-diphospho-sugar transferases"/>
    <property type="match status" value="2"/>
</dbReference>
<dbReference type="Pfam" id="PF00620">
    <property type="entry name" value="RhoGAP"/>
    <property type="match status" value="1"/>
</dbReference>
<dbReference type="SUPFAM" id="SSF56784">
    <property type="entry name" value="HAD-like"/>
    <property type="match status" value="1"/>
</dbReference>
<reference evidence="10 11" key="1">
    <citation type="submission" date="2024-02" db="EMBL/GenBank/DDBJ databases">
        <title>Chromosome-level genome assembly of the Eurasian Minnow (Phoxinus phoxinus).</title>
        <authorList>
            <person name="Oriowo T.O."/>
            <person name="Martin S."/>
            <person name="Stange M."/>
            <person name="Chrysostomakis Y."/>
            <person name="Brown T."/>
            <person name="Winkler S."/>
            <person name="Kukowka S."/>
            <person name="Myers E.W."/>
            <person name="Bohne A."/>
        </authorList>
    </citation>
    <scope>NUCLEOTIDE SEQUENCE [LARGE SCALE GENOMIC DNA]</scope>
    <source>
        <strain evidence="10">ZFMK-TIS-60720</strain>
        <tissue evidence="10">Whole Organism</tissue>
    </source>
</reference>
<dbReference type="InterPro" id="IPR008936">
    <property type="entry name" value="Rho_GTPase_activation_prot"/>
</dbReference>
<name>A0AAN9CAN4_9TELE</name>
<evidence type="ECO:0000313" key="10">
    <source>
        <dbReference type="EMBL" id="KAK7129990.1"/>
    </source>
</evidence>
<sequence length="708" mass="78293">MATPGESCKRTLLEDSDENSSRTKLRKVEKRHIAALILARGGSKGIPLKNIKMLAGVPLIGWVIRAALDSGVFDSVWVSTDHDDIEKVSKVWGAKVHRRSPEVSKDCSSSLDTIKEFSSQNPDVDIICNIQATSPCLHPCHLKEALELMTDQGCDSVFSVVRRHNFRWKEVKKVFGTALEEHLKHTGREIALPIEVCVTMLQETGMQEEGLFCIAAGADKLKKLKATLDCSTFQLEEFYSDPHAVAGALTTYLKELPEPLMTYQLCEKWIQASNISDSDKRLKALREVCDMLPEPNKNNFRYLVQFLAKLALESNVNKMTASNISNVLGPSLLWAKPEGSLAERAATTTSVVSIIELMINHSSCFFPEDVDIDSGFSSMSECPSTDSEAESRWRPGLFDSDHKHSIMTRELATTPVMRNGPGGLSGTSAQLNVKTPTSGPKGPSPFMMCTGDFCTKPLNLNPACRPRRQDWDGELCENGSFYFATKELIAKGLLQGGKMSYFEMCPECSVDIDVDIDWPVAEQRVLRFGYFGKDKPEIVKLLLCNVSGCLTDGQIYISANGEDMVSINTRDQAGIGMLIKEGVKVILIEQNPITKALADKISQRMGCQVLQKVDDKLKKVEKLMEKYGLEWKEVAYLGNDEPDVKCLNLAGLSAVPHDAPGVALNAAKYTCCSAAGRGALREFAERILLLKKQAKSQMERDRIGRDTF</sequence>
<dbReference type="InterPro" id="IPR036412">
    <property type="entry name" value="HAD-like_sf"/>
</dbReference>
<dbReference type="PANTHER" id="PTHR21485">
    <property type="entry name" value="HAD SUPERFAMILY MEMBERS CMAS AND KDSC"/>
    <property type="match status" value="1"/>
</dbReference>